<dbReference type="RefSeq" id="WP_408976881.1">
    <property type="nucleotide sequence ID" value="NZ_JBJUVG010000002.1"/>
</dbReference>
<accession>A0ABW9GYR8</accession>
<dbReference type="PANTHER" id="PTHR38451:SF1">
    <property type="entry name" value="TRNA (ADENINE(22)-N(1))-METHYLTRANSFERASE"/>
    <property type="match status" value="1"/>
</dbReference>
<dbReference type="SUPFAM" id="SSF53335">
    <property type="entry name" value="S-adenosyl-L-methionine-dependent methyltransferases"/>
    <property type="match status" value="1"/>
</dbReference>
<dbReference type="PANTHER" id="PTHR38451">
    <property type="entry name" value="TRNA (ADENINE(22)-N(1))-METHYLTRANSFERASE"/>
    <property type="match status" value="1"/>
</dbReference>
<dbReference type="PIRSF" id="PIRSF018637">
    <property type="entry name" value="TrmK"/>
    <property type="match status" value="1"/>
</dbReference>
<keyword evidence="2" id="KW-1185">Reference proteome</keyword>
<evidence type="ECO:0000313" key="1">
    <source>
        <dbReference type="EMBL" id="MFM9413268.1"/>
    </source>
</evidence>
<comment type="caution">
    <text evidence="1">The sequence shown here is derived from an EMBL/GenBank/DDBJ whole genome shotgun (WGS) entry which is preliminary data.</text>
</comment>
<name>A0ABW9GYR8_9FIRM</name>
<organism evidence="1 2">
    <name type="scientific">Peptococcus simiae</name>
    <dbReference type="NCBI Taxonomy" id="1643805"/>
    <lineage>
        <taxon>Bacteria</taxon>
        <taxon>Bacillati</taxon>
        <taxon>Bacillota</taxon>
        <taxon>Clostridia</taxon>
        <taxon>Eubacteriales</taxon>
        <taxon>Peptococcaceae</taxon>
        <taxon>Peptococcus</taxon>
    </lineage>
</organism>
<gene>
    <name evidence="1" type="ORF">ACKQTC_02660</name>
</gene>
<reference evidence="1 2" key="1">
    <citation type="journal article" date="2016" name="Int. J. Syst. Evol. Microbiol.">
        <title>Peptococcus simiae sp. nov., isolated from rhesus macaque faeces and emended description of the genus Peptococcus.</title>
        <authorList>
            <person name="Shkoporov A.N."/>
            <person name="Efimov B.A."/>
            <person name="Kondova I."/>
            <person name="Ouwerling B."/>
            <person name="Chaplin A.V."/>
            <person name="Shcherbakova V.A."/>
            <person name="Langermans J.A.M."/>
        </authorList>
    </citation>
    <scope>NUCLEOTIDE SEQUENCE [LARGE SCALE GENOMIC DNA]</scope>
    <source>
        <strain evidence="1 2">M108</strain>
    </source>
</reference>
<evidence type="ECO:0000313" key="2">
    <source>
        <dbReference type="Proteomes" id="UP001631949"/>
    </source>
</evidence>
<dbReference type="Proteomes" id="UP001631949">
    <property type="component" value="Unassembled WGS sequence"/>
</dbReference>
<dbReference type="InterPro" id="IPR006901">
    <property type="entry name" value="TrmK"/>
</dbReference>
<proteinExistence type="predicted"/>
<sequence>MMLSNRLQTITGYVPAGSRLADIACDHAQLARALVQAGAVDLAIAADLRSEPLRRARRAAAEEAIQPGRLVFRQGDGLEVLDPGECDVIVIAGVGGKLIEQMLKARPEVAQAAGRLILSPQRSPWLVRQWAQDQGYAIYDEQVVMEDGYFYEIIVLDKAPEPQGLSQLDIRLGPIIAQGRDSLSRTYLAWRRAADKRALAKMALAAEEHPAIREKMISLQAIWKEWEKRYGYSDA</sequence>
<dbReference type="InterPro" id="IPR029063">
    <property type="entry name" value="SAM-dependent_MTases_sf"/>
</dbReference>
<protein>
    <submittedName>
        <fullName evidence="1">tRNA (Adenine(22)-N(1))-methyltransferase</fullName>
    </submittedName>
</protein>
<dbReference type="Pfam" id="PF12847">
    <property type="entry name" value="Methyltransf_18"/>
    <property type="match status" value="1"/>
</dbReference>
<dbReference type="Gene3D" id="3.40.50.150">
    <property type="entry name" value="Vaccinia Virus protein VP39"/>
    <property type="match status" value="1"/>
</dbReference>
<dbReference type="EMBL" id="JBJUVG010000002">
    <property type="protein sequence ID" value="MFM9413268.1"/>
    <property type="molecule type" value="Genomic_DNA"/>
</dbReference>